<evidence type="ECO:0000256" key="10">
    <source>
        <dbReference type="RuleBase" id="RU004481"/>
    </source>
</evidence>
<dbReference type="AlphaFoldDB" id="A0A1F6H1L3"/>
<feature type="binding site" evidence="8">
    <location>
        <begin position="8"/>
        <end position="15"/>
    </location>
    <ligand>
        <name>GTP</name>
        <dbReference type="ChEBI" id="CHEBI:37565"/>
        <label>1</label>
    </ligand>
</feature>
<keyword evidence="5 8" id="KW-0547">Nucleotide-binding</keyword>
<dbReference type="Proteomes" id="UP000177583">
    <property type="component" value="Unassembled WGS sequence"/>
</dbReference>
<dbReference type="PRINTS" id="PR00326">
    <property type="entry name" value="GTP1OBG"/>
</dbReference>
<dbReference type="PANTHER" id="PTHR43834">
    <property type="entry name" value="GTPASE DER"/>
    <property type="match status" value="1"/>
</dbReference>
<feature type="binding site" evidence="8">
    <location>
        <begin position="183"/>
        <end position="190"/>
    </location>
    <ligand>
        <name>GTP</name>
        <dbReference type="ChEBI" id="CHEBI:37565"/>
        <label>2</label>
    </ligand>
</feature>
<evidence type="ECO:0000256" key="8">
    <source>
        <dbReference type="HAMAP-Rule" id="MF_00195"/>
    </source>
</evidence>
<dbReference type="FunFam" id="3.40.50.300:FF:000057">
    <property type="entry name" value="GTPase Der"/>
    <property type="match status" value="1"/>
</dbReference>
<feature type="domain" description="EngA-type G" evidence="11">
    <location>
        <begin position="2"/>
        <end position="166"/>
    </location>
</feature>
<evidence type="ECO:0000256" key="3">
    <source>
        <dbReference type="ARBA" id="ARBA00022517"/>
    </source>
</evidence>
<evidence type="ECO:0000256" key="2">
    <source>
        <dbReference type="ARBA" id="ARBA00020953"/>
    </source>
</evidence>
<evidence type="ECO:0000256" key="4">
    <source>
        <dbReference type="ARBA" id="ARBA00022737"/>
    </source>
</evidence>
<feature type="binding site" evidence="8">
    <location>
        <begin position="230"/>
        <end position="234"/>
    </location>
    <ligand>
        <name>GTP</name>
        <dbReference type="ChEBI" id="CHEBI:37565"/>
        <label>2</label>
    </ligand>
</feature>
<evidence type="ECO:0000256" key="9">
    <source>
        <dbReference type="PROSITE-ProRule" id="PRU01049"/>
    </source>
</evidence>
<dbReference type="FunFam" id="3.40.50.300:FF:000040">
    <property type="entry name" value="GTPase Der"/>
    <property type="match status" value="1"/>
</dbReference>
<dbReference type="InterPro" id="IPR015946">
    <property type="entry name" value="KH_dom-like_a/b"/>
</dbReference>
<dbReference type="InterPro" id="IPR027417">
    <property type="entry name" value="P-loop_NTPase"/>
</dbReference>
<organism evidence="12 13">
    <name type="scientific">Candidatus Lambdaproteobacteria bacterium RIFOXYD2_FULL_56_26</name>
    <dbReference type="NCBI Taxonomy" id="1817773"/>
    <lineage>
        <taxon>Bacteria</taxon>
        <taxon>Pseudomonadati</taxon>
        <taxon>Pseudomonadota</taxon>
        <taxon>Candidatus Lambdaproteobacteria</taxon>
    </lineage>
</organism>
<dbReference type="NCBIfam" id="TIGR03594">
    <property type="entry name" value="GTPase_EngA"/>
    <property type="match status" value="1"/>
</dbReference>
<dbReference type="HAMAP" id="MF_00195">
    <property type="entry name" value="GTPase_Der"/>
    <property type="match status" value="1"/>
</dbReference>
<dbReference type="Pfam" id="PF14714">
    <property type="entry name" value="KH_dom-like"/>
    <property type="match status" value="1"/>
</dbReference>
<evidence type="ECO:0000256" key="7">
    <source>
        <dbReference type="ARBA" id="ARBA00032345"/>
    </source>
</evidence>
<evidence type="ECO:0000256" key="6">
    <source>
        <dbReference type="ARBA" id="ARBA00023134"/>
    </source>
</evidence>
<dbReference type="NCBIfam" id="TIGR00231">
    <property type="entry name" value="small_GTP"/>
    <property type="match status" value="2"/>
</dbReference>
<dbReference type="InterPro" id="IPR016484">
    <property type="entry name" value="GTPase_Der"/>
</dbReference>
<dbReference type="GO" id="GO:0005525">
    <property type="term" value="F:GTP binding"/>
    <property type="evidence" value="ECO:0007669"/>
    <property type="project" value="UniProtKB-UniRule"/>
</dbReference>
<feature type="binding site" evidence="8">
    <location>
        <begin position="295"/>
        <end position="298"/>
    </location>
    <ligand>
        <name>GTP</name>
        <dbReference type="ChEBI" id="CHEBI:37565"/>
        <label>2</label>
    </ligand>
</feature>
<evidence type="ECO:0000256" key="1">
    <source>
        <dbReference type="ARBA" id="ARBA00008279"/>
    </source>
</evidence>
<dbReference type="GO" id="GO:0042254">
    <property type="term" value="P:ribosome biogenesis"/>
    <property type="evidence" value="ECO:0007669"/>
    <property type="project" value="UniProtKB-KW"/>
</dbReference>
<sequence>MKLIALVGKPNVGKSTLFNRLVGRRQAIVGPVAGLTRDRNIAQVERRGYRYLLMDTGGFEPEVKEGIRAKMKEQSQLAVEEADIILFVLDRLSGLTEQDKEIYHYLVQSGKPVYLVVNKVDGETHEAGTGEFYELGAKEIFTVSAEHGRGVNDLFDRLVEDHPDLAGDPAEEEEERISIALLGRPNAGKSSLANAFLGHNKQIVDDEPGTTRDPVDNDFTFYGQKLKLIDTAGLKRKARVSLQVDHYSMVGAIRSIERCDVGILVIDATAGVVEQDARIGGYIEEAGKGVVIVVNKWDLVAKDSKTMHKMEEEIRAELQFLSFAPILFVSAKEGQRVPKVLEAAIRVFESCRKRVKTADCNKVLAEITVRHSPPGKAGRKTRLYYASQVSIRPPTFVVHTNDPDTIVESYRRYMVQQLRHYFGFEGTPIRVLWRDKNKKKEGEEE</sequence>
<dbReference type="CDD" id="cd01894">
    <property type="entry name" value="EngA1"/>
    <property type="match status" value="1"/>
</dbReference>
<evidence type="ECO:0000313" key="13">
    <source>
        <dbReference type="Proteomes" id="UP000177583"/>
    </source>
</evidence>
<dbReference type="Gene3D" id="3.30.300.20">
    <property type="match status" value="1"/>
</dbReference>
<evidence type="ECO:0000256" key="5">
    <source>
        <dbReference type="ARBA" id="ARBA00022741"/>
    </source>
</evidence>
<dbReference type="PROSITE" id="PS51712">
    <property type="entry name" value="G_ENGA"/>
    <property type="match status" value="2"/>
</dbReference>
<keyword evidence="6 8" id="KW-0342">GTP-binding</keyword>
<comment type="function">
    <text evidence="8 10">GTPase that plays an essential role in the late steps of ribosome biogenesis.</text>
</comment>
<dbReference type="Pfam" id="PF01926">
    <property type="entry name" value="MMR_HSR1"/>
    <property type="match status" value="2"/>
</dbReference>
<name>A0A1F6H1L3_9PROT</name>
<proteinExistence type="inferred from homology"/>
<dbReference type="InterPro" id="IPR032859">
    <property type="entry name" value="KH_dom-like"/>
</dbReference>
<dbReference type="InterPro" id="IPR006073">
    <property type="entry name" value="GTP-bd"/>
</dbReference>
<dbReference type="FunFam" id="3.30.300.20:FF:000004">
    <property type="entry name" value="GTPase Der"/>
    <property type="match status" value="1"/>
</dbReference>
<keyword evidence="3 8" id="KW-0690">Ribosome biogenesis</keyword>
<gene>
    <name evidence="8" type="primary">der</name>
    <name evidence="12" type="ORF">A2557_10785</name>
</gene>
<dbReference type="Gene3D" id="3.40.50.300">
    <property type="entry name" value="P-loop containing nucleotide triphosphate hydrolases"/>
    <property type="match status" value="2"/>
</dbReference>
<comment type="similarity">
    <text evidence="1 8 9 10">Belongs to the TRAFAC class TrmE-Era-EngA-EngB-Septin-like GTPase superfamily. EngA (Der) GTPase family.</text>
</comment>
<feature type="binding site" evidence="8">
    <location>
        <begin position="55"/>
        <end position="59"/>
    </location>
    <ligand>
        <name>GTP</name>
        <dbReference type="ChEBI" id="CHEBI:37565"/>
        <label>1</label>
    </ligand>
</feature>
<dbReference type="PANTHER" id="PTHR43834:SF6">
    <property type="entry name" value="GTPASE DER"/>
    <property type="match status" value="1"/>
</dbReference>
<reference evidence="12 13" key="1">
    <citation type="journal article" date="2016" name="Nat. Commun.">
        <title>Thousands of microbial genomes shed light on interconnected biogeochemical processes in an aquifer system.</title>
        <authorList>
            <person name="Anantharaman K."/>
            <person name="Brown C.T."/>
            <person name="Hug L.A."/>
            <person name="Sharon I."/>
            <person name="Castelle C.J."/>
            <person name="Probst A.J."/>
            <person name="Thomas B.C."/>
            <person name="Singh A."/>
            <person name="Wilkins M.J."/>
            <person name="Karaoz U."/>
            <person name="Brodie E.L."/>
            <person name="Williams K.H."/>
            <person name="Hubbard S.S."/>
            <person name="Banfield J.F."/>
        </authorList>
    </citation>
    <scope>NUCLEOTIDE SEQUENCE [LARGE SCALE GENOMIC DNA]</scope>
</reference>
<protein>
    <recommendedName>
        <fullName evidence="2 8">GTPase Der</fullName>
    </recommendedName>
    <alternativeName>
        <fullName evidence="7 8">GTP-binding protein EngA</fullName>
    </alternativeName>
</protein>
<dbReference type="InterPro" id="IPR031166">
    <property type="entry name" value="G_ENGA"/>
</dbReference>
<feature type="domain" description="EngA-type G" evidence="11">
    <location>
        <begin position="177"/>
        <end position="352"/>
    </location>
</feature>
<dbReference type="EMBL" id="MFNF01000005">
    <property type="protein sequence ID" value="OGH04277.1"/>
    <property type="molecule type" value="Genomic_DNA"/>
</dbReference>
<feature type="binding site" evidence="8">
    <location>
        <begin position="118"/>
        <end position="121"/>
    </location>
    <ligand>
        <name>GTP</name>
        <dbReference type="ChEBI" id="CHEBI:37565"/>
        <label>1</label>
    </ligand>
</feature>
<dbReference type="InterPro" id="IPR005225">
    <property type="entry name" value="Small_GTP-bd"/>
</dbReference>
<comment type="subunit">
    <text evidence="8">Associates with the 50S ribosomal subunit.</text>
</comment>
<dbReference type="CDD" id="cd01895">
    <property type="entry name" value="EngA2"/>
    <property type="match status" value="1"/>
</dbReference>
<evidence type="ECO:0000313" key="12">
    <source>
        <dbReference type="EMBL" id="OGH04277.1"/>
    </source>
</evidence>
<keyword evidence="4 10" id="KW-0677">Repeat</keyword>
<dbReference type="SUPFAM" id="SSF52540">
    <property type="entry name" value="P-loop containing nucleoside triphosphate hydrolases"/>
    <property type="match status" value="2"/>
</dbReference>
<evidence type="ECO:0000259" key="11">
    <source>
        <dbReference type="PROSITE" id="PS51712"/>
    </source>
</evidence>
<comment type="caution">
    <text evidence="12">The sequence shown here is derived from an EMBL/GenBank/DDBJ whole genome shotgun (WGS) entry which is preliminary data.</text>
</comment>
<dbReference type="PIRSF" id="PIRSF006485">
    <property type="entry name" value="GTP-binding_EngA"/>
    <property type="match status" value="1"/>
</dbReference>
<accession>A0A1F6H1L3</accession>